<dbReference type="Pfam" id="PF00096">
    <property type="entry name" value="zf-C2H2"/>
    <property type="match status" value="6"/>
</dbReference>
<dbReference type="FunFam" id="3.30.160.60:FF:000446">
    <property type="entry name" value="Zinc finger protein"/>
    <property type="match status" value="1"/>
</dbReference>
<feature type="domain" description="C2H2-type" evidence="12">
    <location>
        <begin position="394"/>
        <end position="422"/>
    </location>
</feature>
<dbReference type="GeneID" id="115622448"/>
<feature type="domain" description="C2H2-type" evidence="12">
    <location>
        <begin position="223"/>
        <end position="250"/>
    </location>
</feature>
<dbReference type="OrthoDB" id="6077919at2759"/>
<evidence type="ECO:0000256" key="11">
    <source>
        <dbReference type="SAM" id="MobiDB-lite"/>
    </source>
</evidence>
<dbReference type="InterPro" id="IPR013087">
    <property type="entry name" value="Znf_C2H2_type"/>
</dbReference>
<feature type="domain" description="C2H2-type" evidence="12">
    <location>
        <begin position="251"/>
        <end position="278"/>
    </location>
</feature>
<dbReference type="InterPro" id="IPR036236">
    <property type="entry name" value="Znf_C2H2_sf"/>
</dbReference>
<evidence type="ECO:0000256" key="8">
    <source>
        <dbReference type="ARBA" id="ARBA00023163"/>
    </source>
</evidence>
<gene>
    <name evidence="14" type="primary">LOC115622448</name>
</gene>
<keyword evidence="13" id="KW-1185">Reference proteome</keyword>
<evidence type="ECO:0000256" key="9">
    <source>
        <dbReference type="ARBA" id="ARBA00023242"/>
    </source>
</evidence>
<keyword evidence="6" id="KW-0805">Transcription regulation</keyword>
<comment type="subcellular location">
    <subcellularLocation>
        <location evidence="1">Nucleus</location>
    </subcellularLocation>
</comment>
<evidence type="ECO:0000256" key="5">
    <source>
        <dbReference type="ARBA" id="ARBA00022833"/>
    </source>
</evidence>
<proteinExistence type="predicted"/>
<organism evidence="13 14">
    <name type="scientific">Drosophila lebanonensis</name>
    <name type="common">Fruit fly</name>
    <name type="synonym">Scaptodrosophila lebanonensis</name>
    <dbReference type="NCBI Taxonomy" id="7225"/>
    <lineage>
        <taxon>Eukaryota</taxon>
        <taxon>Metazoa</taxon>
        <taxon>Ecdysozoa</taxon>
        <taxon>Arthropoda</taxon>
        <taxon>Hexapoda</taxon>
        <taxon>Insecta</taxon>
        <taxon>Pterygota</taxon>
        <taxon>Neoptera</taxon>
        <taxon>Endopterygota</taxon>
        <taxon>Diptera</taxon>
        <taxon>Brachycera</taxon>
        <taxon>Muscomorpha</taxon>
        <taxon>Ephydroidea</taxon>
        <taxon>Drosophilidae</taxon>
        <taxon>Scaptodrosophila</taxon>
    </lineage>
</organism>
<dbReference type="GO" id="GO:0002009">
    <property type="term" value="P:morphogenesis of an epithelium"/>
    <property type="evidence" value="ECO:0007669"/>
    <property type="project" value="UniProtKB-ARBA"/>
</dbReference>
<evidence type="ECO:0000259" key="12">
    <source>
        <dbReference type="PROSITE" id="PS50157"/>
    </source>
</evidence>
<dbReference type="SUPFAM" id="SSF57667">
    <property type="entry name" value="beta-beta-alpha zinc fingers"/>
    <property type="match status" value="6"/>
</dbReference>
<dbReference type="Gene3D" id="3.30.160.60">
    <property type="entry name" value="Classic Zinc Finger"/>
    <property type="match status" value="10"/>
</dbReference>
<feature type="domain" description="C2H2-type" evidence="12">
    <location>
        <begin position="364"/>
        <end position="387"/>
    </location>
</feature>
<evidence type="ECO:0000256" key="10">
    <source>
        <dbReference type="PROSITE-ProRule" id="PRU00042"/>
    </source>
</evidence>
<dbReference type="GO" id="GO:0005634">
    <property type="term" value="C:nucleus"/>
    <property type="evidence" value="ECO:0007669"/>
    <property type="project" value="UniProtKB-SubCell"/>
</dbReference>
<evidence type="ECO:0000256" key="4">
    <source>
        <dbReference type="ARBA" id="ARBA00022771"/>
    </source>
</evidence>
<keyword evidence="9" id="KW-0539">Nucleus</keyword>
<dbReference type="AlphaFoldDB" id="A0A6J2T8C9"/>
<dbReference type="FunFam" id="3.30.160.60:FF:000100">
    <property type="entry name" value="Zinc finger 45-like"/>
    <property type="match status" value="1"/>
</dbReference>
<keyword evidence="5" id="KW-0862">Zinc</keyword>
<feature type="domain" description="C2H2-type" evidence="12">
    <location>
        <begin position="308"/>
        <end position="335"/>
    </location>
</feature>
<dbReference type="SMART" id="SM00355">
    <property type="entry name" value="ZnF_C2H2"/>
    <property type="match status" value="11"/>
</dbReference>
<name>A0A6J2T8C9_DROLE</name>
<dbReference type="GO" id="GO:0008270">
    <property type="term" value="F:zinc ion binding"/>
    <property type="evidence" value="ECO:0007669"/>
    <property type="project" value="UniProtKB-KW"/>
</dbReference>
<dbReference type="FunFam" id="3.30.160.60:FF:000049">
    <property type="entry name" value="transcriptional repressor CTCF isoform X1"/>
    <property type="match status" value="2"/>
</dbReference>
<feature type="domain" description="C2H2-type" evidence="12">
    <location>
        <begin position="423"/>
        <end position="450"/>
    </location>
</feature>
<keyword evidence="8" id="KW-0804">Transcription</keyword>
<evidence type="ECO:0000256" key="6">
    <source>
        <dbReference type="ARBA" id="ARBA00023015"/>
    </source>
</evidence>
<evidence type="ECO:0000256" key="1">
    <source>
        <dbReference type="ARBA" id="ARBA00004123"/>
    </source>
</evidence>
<dbReference type="GO" id="GO:0048598">
    <property type="term" value="P:embryonic morphogenesis"/>
    <property type="evidence" value="ECO:0007669"/>
    <property type="project" value="UniProtKB-ARBA"/>
</dbReference>
<dbReference type="FunFam" id="3.30.160.60:FF:000624">
    <property type="entry name" value="zinc finger protein 697"/>
    <property type="match status" value="1"/>
</dbReference>
<dbReference type="GO" id="GO:0001228">
    <property type="term" value="F:DNA-binding transcription activator activity, RNA polymerase II-specific"/>
    <property type="evidence" value="ECO:0007669"/>
    <property type="project" value="TreeGrafter"/>
</dbReference>
<dbReference type="Proteomes" id="UP000504634">
    <property type="component" value="Unplaced"/>
</dbReference>
<dbReference type="FunFam" id="3.30.160.60:FF:001668">
    <property type="entry name" value="transcriptional repressor CTCF"/>
    <property type="match status" value="1"/>
</dbReference>
<dbReference type="FunFam" id="3.30.160.60:FF:000373">
    <property type="entry name" value="Putative transcriptional repressor ctcf"/>
    <property type="match status" value="1"/>
</dbReference>
<feature type="domain" description="C2H2-type" evidence="12">
    <location>
        <begin position="516"/>
        <end position="538"/>
    </location>
</feature>
<keyword evidence="3" id="KW-0677">Repeat</keyword>
<feature type="compositionally biased region" description="Acidic residues" evidence="11">
    <location>
        <begin position="151"/>
        <end position="168"/>
    </location>
</feature>
<sequence>MPKSKPAAEDLQSFINNLHKEVEDGTVITITPENVGEDKVVRKILLASRSGADVGEEEEVDASTDAIDEVEDDIYYVDDEGNCYIKTTPQTQELKKKAIKKSVVTSTPIALRQTPRRSAVNALKAVSVRPVKPSTSVRSTRGMKSQVKLEELEEQEEEEQENEEEVDDPSVIFEDLADNGEVYEFEDVTAETEVNMNDTNFGITTKQYKLKPVAVETGVKHKFACSQCNYTANKKCLITRHMKTHEDDRPFKCSLCDRGFKSNVGLLNHINTHLGKRPHQCKQCDSAFTTSGELIRHTRYKHTKEKPHKCSECSYASVEMTKLRRHMTCHTGERPYQCPHCTYASQDMFKLKRHMVTHTGEKKYQCDICQSRFTQSNSLKSHKLIHSVVNKPVFQCTLCPTTCGRKADLRQHMNNMHSSDKPIPCKRCGQELPDRYQYKLHIKTHDGEKCYRCTLCSYASVSQRHLESHMFIHTDEKPFKCEECNVSFRQHQLLKRHMNLAHNKDYKPPEPRQKMHSCPTCQRSFTHKGNLMRHMETHDPSSLSNEDKLKIKLGRSMRLQPDGSVVTVLNEAHFKALTKAEEEAEDDAEGVQYELIQFTDDMNGELVSTLELGDKPALPAKKQNSPTKPVIINRQLRSQSIRNYNTKAKPLKQSSIKTFRIKEDSEAPEYTVEVQGEEEYMVVEVVNSDDEVSIKQEPTNSTDMKINEKNCFGFENDDDEADGASQEFLDLMDTIEQDT</sequence>
<feature type="region of interest" description="Disordered" evidence="11">
    <location>
        <begin position="132"/>
        <end position="168"/>
    </location>
</feature>
<protein>
    <submittedName>
        <fullName evidence="14">Transcriptional repressor CTCFL</fullName>
    </submittedName>
</protein>
<evidence type="ECO:0000256" key="2">
    <source>
        <dbReference type="ARBA" id="ARBA00022723"/>
    </source>
</evidence>
<accession>A0A6J2T8C9</accession>
<dbReference type="PANTHER" id="PTHR24393">
    <property type="entry name" value="ZINC FINGER PROTEIN"/>
    <property type="match status" value="1"/>
</dbReference>
<keyword evidence="4 10" id="KW-0863">Zinc-finger</keyword>
<evidence type="ECO:0000256" key="7">
    <source>
        <dbReference type="ARBA" id="ARBA00023125"/>
    </source>
</evidence>
<keyword evidence="7" id="KW-0238">DNA-binding</keyword>
<evidence type="ECO:0000313" key="13">
    <source>
        <dbReference type="Proteomes" id="UP000504634"/>
    </source>
</evidence>
<evidence type="ECO:0000256" key="3">
    <source>
        <dbReference type="ARBA" id="ARBA00022737"/>
    </source>
</evidence>
<evidence type="ECO:0000313" key="14">
    <source>
        <dbReference type="RefSeq" id="XP_030372249.1"/>
    </source>
</evidence>
<dbReference type="PANTHER" id="PTHR24393:SF34">
    <property type="entry name" value="PR_SET DOMAIN 13"/>
    <property type="match status" value="1"/>
</dbReference>
<feature type="domain" description="C2H2-type" evidence="12">
    <location>
        <begin position="451"/>
        <end position="478"/>
    </location>
</feature>
<feature type="domain" description="C2H2-type" evidence="12">
    <location>
        <begin position="279"/>
        <end position="307"/>
    </location>
</feature>
<keyword evidence="2" id="KW-0479">Metal-binding</keyword>
<feature type="compositionally biased region" description="Polar residues" evidence="11">
    <location>
        <begin position="133"/>
        <end position="143"/>
    </location>
</feature>
<feature type="domain" description="C2H2-type" evidence="12">
    <location>
        <begin position="336"/>
        <end position="363"/>
    </location>
</feature>
<dbReference type="GO" id="GO:0000978">
    <property type="term" value="F:RNA polymerase II cis-regulatory region sequence-specific DNA binding"/>
    <property type="evidence" value="ECO:0007669"/>
    <property type="project" value="TreeGrafter"/>
</dbReference>
<dbReference type="PROSITE" id="PS50157">
    <property type="entry name" value="ZINC_FINGER_C2H2_2"/>
    <property type="match status" value="11"/>
</dbReference>
<feature type="domain" description="C2H2-type" evidence="12">
    <location>
        <begin position="479"/>
        <end position="507"/>
    </location>
</feature>
<dbReference type="PROSITE" id="PS00028">
    <property type="entry name" value="ZINC_FINGER_C2H2_1"/>
    <property type="match status" value="7"/>
</dbReference>
<reference evidence="14" key="1">
    <citation type="submission" date="2025-08" db="UniProtKB">
        <authorList>
            <consortium name="RefSeq"/>
        </authorList>
    </citation>
    <scope>IDENTIFICATION</scope>
    <source>
        <strain evidence="14">11010-0011.00</strain>
        <tissue evidence="14">Whole body</tissue>
    </source>
</reference>
<dbReference type="RefSeq" id="XP_030372249.1">
    <property type="nucleotide sequence ID" value="XM_030516389.1"/>
</dbReference>